<dbReference type="STRING" id="1034346.GCA_000313565_01122"/>
<sequence length="119" mass="12792">MDKTSLDFVIEKTHELMKASTCCNELKAAAQAWLDALGTDHEAAETVRYFDVLAEDIETIDNLIAFAGSDAGVQYFGAELAHNIVAHGKEIKAEGAVYCDCPACAAAELILAKKDSLLK</sequence>
<dbReference type="AlphaFoldDB" id="A0A318KMH4"/>
<evidence type="ECO:0000313" key="2">
    <source>
        <dbReference type="Proteomes" id="UP000247612"/>
    </source>
</evidence>
<gene>
    <name evidence="1" type="ORF">DES51_10666</name>
</gene>
<evidence type="ECO:0000313" key="1">
    <source>
        <dbReference type="EMBL" id="PXX78949.1"/>
    </source>
</evidence>
<dbReference type="Proteomes" id="UP000247612">
    <property type="component" value="Unassembled WGS sequence"/>
</dbReference>
<comment type="caution">
    <text evidence="1">The sequence shown here is derived from an EMBL/GenBank/DDBJ whole genome shotgun (WGS) entry which is preliminary data.</text>
</comment>
<protein>
    <recommendedName>
        <fullName evidence="3">Molecular chaperone Hsp90</fullName>
    </recommendedName>
</protein>
<reference evidence="1 2" key="1">
    <citation type="submission" date="2018-05" db="EMBL/GenBank/DDBJ databases">
        <title>Genomic Encyclopedia of Type Strains, Phase IV (KMG-IV): sequencing the most valuable type-strain genomes for metagenomic binning, comparative biology and taxonomic classification.</title>
        <authorList>
            <person name="Goeker M."/>
        </authorList>
    </citation>
    <scope>NUCLEOTIDE SEQUENCE [LARGE SCALE GENOMIC DNA]</scope>
    <source>
        <strain evidence="1 2">JC118</strain>
    </source>
</reference>
<dbReference type="OrthoDB" id="1654682at2"/>
<name>A0A318KMH4_9FIRM</name>
<dbReference type="RefSeq" id="WP_022937437.1">
    <property type="nucleotide sequence ID" value="NZ_CABKRQ010000003.1"/>
</dbReference>
<keyword evidence="2" id="KW-1185">Reference proteome</keyword>
<accession>A0A318KMH4</accession>
<evidence type="ECO:0008006" key="3">
    <source>
        <dbReference type="Google" id="ProtNLM"/>
    </source>
</evidence>
<proteinExistence type="predicted"/>
<dbReference type="EMBL" id="QJKH01000006">
    <property type="protein sequence ID" value="PXX78949.1"/>
    <property type="molecule type" value="Genomic_DNA"/>
</dbReference>
<organism evidence="1 2">
    <name type="scientific">Dielma fastidiosa</name>
    <dbReference type="NCBI Taxonomy" id="1034346"/>
    <lineage>
        <taxon>Bacteria</taxon>
        <taxon>Bacillati</taxon>
        <taxon>Bacillota</taxon>
        <taxon>Erysipelotrichia</taxon>
        <taxon>Erysipelotrichales</taxon>
        <taxon>Erysipelotrichaceae</taxon>
        <taxon>Dielma</taxon>
    </lineage>
</organism>